<sequence>MTSSPGPMARPTPDSPVASKVFPSPNHGARAAKAGVEGAARRPDILLLHYTDMSDSGQALNRLCDATSEVSAHYFVFENGHILQLVPEARRAWHAGAAVWGEERDINSASIGIEIAHPGHYREPAQPEAMPPYPPTQIEAVIALARDIVARWGIRADRVLAHSDVAPLRKRDPGEAFPWQELAKAGVGHWVPPAPLRGGRFLSPGERGQPVEALQAMLALYGYGLDIDGHYGIATEAAVRAFQRHFRPERVDGIADASTITTLRDLIAARP</sequence>
<dbReference type="SUPFAM" id="SSF47090">
    <property type="entry name" value="PGBD-like"/>
    <property type="match status" value="1"/>
</dbReference>
<accession>A0ABX0V550</accession>
<dbReference type="GO" id="GO:0008745">
    <property type="term" value="F:N-acetylmuramoyl-L-alanine amidase activity"/>
    <property type="evidence" value="ECO:0007669"/>
    <property type="project" value="UniProtKB-EC"/>
</dbReference>
<dbReference type="InterPro" id="IPR036505">
    <property type="entry name" value="Amidase/PGRP_sf"/>
</dbReference>
<dbReference type="InterPro" id="IPR036365">
    <property type="entry name" value="PGBD-like_sf"/>
</dbReference>
<feature type="domain" description="N-acetylmuramoyl-L-alanine amidase" evidence="7">
    <location>
        <begin position="31"/>
        <end position="174"/>
    </location>
</feature>
<dbReference type="InterPro" id="IPR051206">
    <property type="entry name" value="NAMLAA_amidase_2"/>
</dbReference>
<dbReference type="InterPro" id="IPR002502">
    <property type="entry name" value="Amidase_domain"/>
</dbReference>
<evidence type="ECO:0000259" key="7">
    <source>
        <dbReference type="SMART" id="SM00644"/>
    </source>
</evidence>
<dbReference type="SUPFAM" id="SSF55846">
    <property type="entry name" value="N-acetylmuramoyl-L-alanine amidase-like"/>
    <property type="match status" value="1"/>
</dbReference>
<comment type="caution">
    <text evidence="8">The sequence shown here is derived from an EMBL/GenBank/DDBJ whole genome shotgun (WGS) entry which is preliminary data.</text>
</comment>
<dbReference type="EMBL" id="JAASQI010000009">
    <property type="protein sequence ID" value="NIJ59570.1"/>
    <property type="molecule type" value="Genomic_DNA"/>
</dbReference>
<keyword evidence="4 8" id="KW-0378">Hydrolase</keyword>
<proteinExistence type="inferred from homology"/>
<dbReference type="PANTHER" id="PTHR30417">
    <property type="entry name" value="N-ACETYLMURAMOYL-L-ALANINE AMIDASE AMID"/>
    <property type="match status" value="1"/>
</dbReference>
<keyword evidence="5" id="KW-0961">Cell wall biogenesis/degradation</keyword>
<feature type="region of interest" description="Disordered" evidence="6">
    <location>
        <begin position="1"/>
        <end position="36"/>
    </location>
</feature>
<comment type="catalytic activity">
    <reaction evidence="1">
        <text>Hydrolyzes the link between N-acetylmuramoyl residues and L-amino acid residues in certain cell-wall glycopeptides.</text>
        <dbReference type="EC" id="3.5.1.28"/>
    </reaction>
</comment>
<name>A0ABX0V550_9HYPH</name>
<dbReference type="Gene3D" id="3.40.80.10">
    <property type="entry name" value="Peptidoglycan recognition protein-like"/>
    <property type="match status" value="1"/>
</dbReference>
<evidence type="ECO:0000313" key="9">
    <source>
        <dbReference type="Proteomes" id="UP001429580"/>
    </source>
</evidence>
<dbReference type="InterPro" id="IPR002477">
    <property type="entry name" value="Peptidoglycan-bd-like"/>
</dbReference>
<protein>
    <recommendedName>
        <fullName evidence="3">N-acetylmuramoyl-L-alanine amidase</fullName>
        <ecNumber evidence="3">3.5.1.28</ecNumber>
    </recommendedName>
</protein>
<dbReference type="PANTHER" id="PTHR30417:SF1">
    <property type="entry name" value="N-ACETYLMURAMOYL-L-ALANINE AMIDASE AMID"/>
    <property type="match status" value="1"/>
</dbReference>
<gene>
    <name evidence="8" type="ORF">FHS82_003428</name>
</gene>
<reference evidence="8 9" key="1">
    <citation type="submission" date="2020-03" db="EMBL/GenBank/DDBJ databases">
        <title>Genomic Encyclopedia of Type Strains, Phase IV (KMG-IV): sequencing the most valuable type-strain genomes for metagenomic binning, comparative biology and taxonomic classification.</title>
        <authorList>
            <person name="Goeker M."/>
        </authorList>
    </citation>
    <scope>NUCLEOTIDE SEQUENCE [LARGE SCALE GENOMIC DNA]</scope>
    <source>
        <strain evidence="8 9">DSM 103870</strain>
    </source>
</reference>
<dbReference type="Proteomes" id="UP001429580">
    <property type="component" value="Unassembled WGS sequence"/>
</dbReference>
<dbReference type="InterPro" id="IPR036366">
    <property type="entry name" value="PGBDSf"/>
</dbReference>
<evidence type="ECO:0000256" key="6">
    <source>
        <dbReference type="SAM" id="MobiDB-lite"/>
    </source>
</evidence>
<dbReference type="Gene3D" id="1.10.101.10">
    <property type="entry name" value="PGBD-like superfamily/PGBD"/>
    <property type="match status" value="1"/>
</dbReference>
<evidence type="ECO:0000256" key="1">
    <source>
        <dbReference type="ARBA" id="ARBA00001561"/>
    </source>
</evidence>
<comment type="similarity">
    <text evidence="2">Belongs to the N-acetylmuramoyl-L-alanine amidase 2 family.</text>
</comment>
<evidence type="ECO:0000256" key="4">
    <source>
        <dbReference type="ARBA" id="ARBA00022801"/>
    </source>
</evidence>
<dbReference type="CDD" id="cd06583">
    <property type="entry name" value="PGRP"/>
    <property type="match status" value="1"/>
</dbReference>
<dbReference type="Pfam" id="PF01471">
    <property type="entry name" value="PG_binding_1"/>
    <property type="match status" value="1"/>
</dbReference>
<keyword evidence="9" id="KW-1185">Reference proteome</keyword>
<evidence type="ECO:0000313" key="8">
    <source>
        <dbReference type="EMBL" id="NIJ59570.1"/>
    </source>
</evidence>
<organism evidence="8 9">
    <name type="scientific">Pseudochelatococcus lubricantis</name>
    <dbReference type="NCBI Taxonomy" id="1538102"/>
    <lineage>
        <taxon>Bacteria</taxon>
        <taxon>Pseudomonadati</taxon>
        <taxon>Pseudomonadota</taxon>
        <taxon>Alphaproteobacteria</taxon>
        <taxon>Hyphomicrobiales</taxon>
        <taxon>Chelatococcaceae</taxon>
        <taxon>Pseudochelatococcus</taxon>
    </lineage>
</organism>
<dbReference type="SMART" id="SM00644">
    <property type="entry name" value="Ami_2"/>
    <property type="match status" value="1"/>
</dbReference>
<dbReference type="Pfam" id="PF01510">
    <property type="entry name" value="Amidase_2"/>
    <property type="match status" value="1"/>
</dbReference>
<evidence type="ECO:0000256" key="3">
    <source>
        <dbReference type="ARBA" id="ARBA00011901"/>
    </source>
</evidence>
<evidence type="ECO:0000256" key="5">
    <source>
        <dbReference type="ARBA" id="ARBA00023316"/>
    </source>
</evidence>
<dbReference type="EC" id="3.5.1.28" evidence="3"/>
<dbReference type="RefSeq" id="WP_246225402.1">
    <property type="nucleotide sequence ID" value="NZ_JAASQI010000009.1"/>
</dbReference>
<evidence type="ECO:0000256" key="2">
    <source>
        <dbReference type="ARBA" id="ARBA00007553"/>
    </source>
</evidence>